<feature type="transmembrane region" description="Helical" evidence="2">
    <location>
        <begin position="53"/>
        <end position="77"/>
    </location>
</feature>
<dbReference type="HOGENOM" id="CLU_015205_0_0_1"/>
<feature type="region of interest" description="Disordered" evidence="1">
    <location>
        <begin position="695"/>
        <end position="740"/>
    </location>
</feature>
<organism evidence="3 4">
    <name type="scientific">Caenorhabditis elegans</name>
    <dbReference type="NCBI Taxonomy" id="6239"/>
    <lineage>
        <taxon>Eukaryota</taxon>
        <taxon>Metazoa</taxon>
        <taxon>Ecdysozoa</taxon>
        <taxon>Nematoda</taxon>
        <taxon>Chromadorea</taxon>
        <taxon>Rhabditida</taxon>
        <taxon>Rhabditina</taxon>
        <taxon>Rhabditomorpha</taxon>
        <taxon>Rhabditoidea</taxon>
        <taxon>Rhabditidae</taxon>
        <taxon>Peloderinae</taxon>
        <taxon>Caenorhabditis</taxon>
    </lineage>
</organism>
<dbReference type="WormBase" id="K09F5.6a">
    <property type="protein sequence ID" value="CE30092"/>
    <property type="gene ID" value="WBGene00044698"/>
</dbReference>
<feature type="transmembrane region" description="Helical" evidence="2">
    <location>
        <begin position="244"/>
        <end position="264"/>
    </location>
</feature>
<evidence type="ECO:0000256" key="1">
    <source>
        <dbReference type="SAM" id="MobiDB-lite"/>
    </source>
</evidence>
<feature type="transmembrane region" description="Helical" evidence="2">
    <location>
        <begin position="409"/>
        <end position="431"/>
    </location>
</feature>
<proteinExistence type="evidence at protein level"/>
<dbReference type="UCSC" id="K09F5.6">
    <property type="organism name" value="c. elegans"/>
</dbReference>
<sequence length="802" mass="90049">MTCVLRPRLNNLSSIWYTILTTLLQSYLLYLGFERYRLYNEIKWPTGGYPYGYLMAYATIYLCCIIATFLFFTCGVFKSGNIAGDNERLADREERVLEVSRNQNGEKSGCVHGAKVLWQHLPPLPQQLHVIIAVAQLIAQQLMFSQLFRHGFVNSGDFLNTELDFLYQRSRQLATNLPIGETRLQGFRITADELAGLPVSPNLLPVLMHMKLFGIPLEMVNLFIALVAFAIAYPAVFWRVSKPFSVIFSLHLVIYAAQVIWGYLSFSILFRIQETNIHSVRAVGLGQYLGPIKPLGFHIYHPYVILGSFVVRLVMTTLAPMAMYSYGYNKLYANVLNVQHRNAARTSQGQAEYGDYRRRSYTRVDGNKLCCDGYLPHMDAIALLVIVAGAIGPTIYALLILYQHEQKALILTCIIIDVVYMFSWILMWLGMTLKRDWDFNVTHKVHQFYGLNKGMAIGPIRGNENPSQLKNSILVVHRDTMFVTDDQTAKQSLLRAIHSGKFEMISPPDDVYWRQGQQSPATRAKILTEVDGVKNSPEMSRLLRMGTDDTQQTMSYHSNGGRNITQAQMTNSQILQRGNSSPPGPSQFGTIQRNQQQYSQMGTLQRGQSGGTLQRGAMIHDNVWNQYSAIQKKDEQQQHMLGQRRDSGEAAYGRVDSTYGSYARIPNVSRIQVTPQGSQIRVNGYGGLQQNTLQRREVTPTQHSQQPSLSSIRQSPLLSDRSGINVPPPQPLVSREQSPYQRSAIKLSSFSENKGSGIYGTSGIGSGNNVQWGGAQRAAPGQPGQLLWNPPGATNGHNKEPY</sequence>
<keyword evidence="2" id="KW-0472">Membrane</keyword>
<evidence type="ECO:0007829" key="6">
    <source>
        <dbReference type="PeptideAtlas" id="Q95QC9"/>
    </source>
</evidence>
<feature type="transmembrane region" description="Helical" evidence="2">
    <location>
        <begin position="381"/>
        <end position="402"/>
    </location>
</feature>
<dbReference type="InterPro" id="IPR053291">
    <property type="entry name" value="Ommatidial_diff-associated"/>
</dbReference>
<dbReference type="PANTHER" id="PTHR21579">
    <property type="entry name" value="PROTEIN TINCAR"/>
    <property type="match status" value="1"/>
</dbReference>
<name>Q95QC9_CAEEL</name>
<dbReference type="AlphaFoldDB" id="Q95QC9"/>
<keyword evidence="2" id="KW-1133">Transmembrane helix</keyword>
<feature type="region of interest" description="Disordered" evidence="1">
    <location>
        <begin position="759"/>
        <end position="802"/>
    </location>
</feature>
<feature type="transmembrane region" description="Helical" evidence="2">
    <location>
        <begin position="219"/>
        <end position="238"/>
    </location>
</feature>
<evidence type="ECO:0000313" key="4">
    <source>
        <dbReference type="Proteomes" id="UP000001940"/>
    </source>
</evidence>
<dbReference type="OrthoDB" id="10033661at2759"/>
<dbReference type="PhylomeDB" id="Q95QC9"/>
<feature type="compositionally biased region" description="Polar residues" evidence="1">
    <location>
        <begin position="695"/>
        <end position="717"/>
    </location>
</feature>
<dbReference type="CTD" id="4363114"/>
<reference evidence="3 4" key="1">
    <citation type="journal article" date="1998" name="Science">
        <title>Genome sequence of the nematode C. elegans: a platform for investigating biology.</title>
        <authorList>
            <consortium name="The C. elegans sequencing consortium"/>
            <person name="Sulson J.E."/>
            <person name="Waterston R."/>
        </authorList>
    </citation>
    <scope>NUCLEOTIDE SEQUENCE [LARGE SCALE GENOMIC DNA]</scope>
    <source>
        <strain evidence="3 4">Bristol N2</strain>
    </source>
</reference>
<evidence type="ECO:0000313" key="5">
    <source>
        <dbReference type="WormBase" id="K09F5.6a"/>
    </source>
</evidence>
<dbReference type="GeneID" id="4363114"/>
<dbReference type="SMR" id="Q95QC9"/>
<evidence type="ECO:0000313" key="3">
    <source>
        <dbReference type="EMBL" id="CCD67569.1"/>
    </source>
</evidence>
<dbReference type="PANTHER" id="PTHR21579:SF20">
    <property type="entry name" value="PROTEIN TINCAR"/>
    <property type="match status" value="1"/>
</dbReference>
<feature type="transmembrane region" description="Helical" evidence="2">
    <location>
        <begin position="12"/>
        <end position="33"/>
    </location>
</feature>
<feature type="transmembrane region" description="Helical" evidence="2">
    <location>
        <begin position="303"/>
        <end position="326"/>
    </location>
</feature>
<keyword evidence="2" id="KW-0812">Transmembrane</keyword>
<feature type="compositionally biased region" description="Low complexity" evidence="1">
    <location>
        <begin position="771"/>
        <end position="785"/>
    </location>
</feature>
<dbReference type="Proteomes" id="UP000001940">
    <property type="component" value="Chromosome X"/>
</dbReference>
<keyword evidence="6" id="KW-1267">Proteomics identification</keyword>
<keyword evidence="4" id="KW-1185">Reference proteome</keyword>
<dbReference type="KEGG" id="cel:CELE_K09F5.6"/>
<gene>
    <name evidence="3" type="ORF">CELE_K09F5.6</name>
    <name evidence="3 5" type="ORF">K09F5.6</name>
</gene>
<dbReference type="eggNOG" id="ENOG502RWKG">
    <property type="taxonomic scope" value="Eukaryota"/>
</dbReference>
<dbReference type="PaxDb" id="6239-K09F5.6"/>
<protein>
    <submittedName>
        <fullName evidence="3">Protein tincar</fullName>
    </submittedName>
</protein>
<dbReference type="ExpressionAtlas" id="Q95QC9">
    <property type="expression patterns" value="baseline and differential"/>
</dbReference>
<dbReference type="EMBL" id="BX284606">
    <property type="protein sequence ID" value="CCD67569.1"/>
    <property type="molecule type" value="Genomic_DNA"/>
</dbReference>
<dbReference type="RefSeq" id="NP_001041272.1">
    <property type="nucleotide sequence ID" value="NM_001047807.3"/>
</dbReference>
<dbReference type="PeptideAtlas" id="Q95QC9"/>
<dbReference type="AGR" id="WB:WBGene00044698"/>
<dbReference type="Bgee" id="WBGene00044698">
    <property type="expression patterns" value="Expressed in pharyngeal muscle cell (C elegans) and 3 other cell types or tissues"/>
</dbReference>
<evidence type="ECO:0000256" key="2">
    <source>
        <dbReference type="SAM" id="Phobius"/>
    </source>
</evidence>
<accession>Q95QC9</accession>